<keyword evidence="3" id="KW-1185">Reference proteome</keyword>
<dbReference type="SUPFAM" id="SSF55729">
    <property type="entry name" value="Acyl-CoA N-acyltransferases (Nat)"/>
    <property type="match status" value="1"/>
</dbReference>
<reference evidence="2" key="1">
    <citation type="journal article" date="2023" name="Int. J. Syst. Evol. Microbiol.">
        <title>Methylocystis iwaonis sp. nov., a type II methane-oxidizing bacterium from surface soil of a rice paddy field in Japan, and emended description of the genus Methylocystis (ex Whittenbury et al. 1970) Bowman et al. 1993.</title>
        <authorList>
            <person name="Kaise H."/>
            <person name="Sawadogo J.B."/>
            <person name="Alam M.S."/>
            <person name="Ueno C."/>
            <person name="Dianou D."/>
            <person name="Shinjo R."/>
            <person name="Asakawa S."/>
        </authorList>
    </citation>
    <scope>NUCLEOTIDE SEQUENCE</scope>
    <source>
        <strain evidence="2">LMG27198</strain>
    </source>
</reference>
<organism evidence="2 3">
    <name type="scientific">Methylocystis echinoides</name>
    <dbReference type="NCBI Taxonomy" id="29468"/>
    <lineage>
        <taxon>Bacteria</taxon>
        <taxon>Pseudomonadati</taxon>
        <taxon>Pseudomonadota</taxon>
        <taxon>Alphaproteobacteria</taxon>
        <taxon>Hyphomicrobiales</taxon>
        <taxon>Methylocystaceae</taxon>
        <taxon>Methylocystis</taxon>
    </lineage>
</organism>
<dbReference type="InterPro" id="IPR016181">
    <property type="entry name" value="Acyl_CoA_acyltransferase"/>
</dbReference>
<dbReference type="Proteomes" id="UP001144323">
    <property type="component" value="Unassembled WGS sequence"/>
</dbReference>
<evidence type="ECO:0000313" key="2">
    <source>
        <dbReference type="EMBL" id="GLI93697.1"/>
    </source>
</evidence>
<proteinExistence type="predicted"/>
<sequence length="376" mass="41148">MRPLDHSAMVQIFTKMDDARADWLALSRVATISPYQSFAFLAAWLETVGRAEGVSPFIVVARDDAGAPEALLPFGVIVRKKIRIASYLGGRESNFNLPLLRPGAGYDGAKLRALLDTAGRRASTPVDLYYLRNQPRRFEDVTNPLAFENAQDSPSFGYGATLPATVDALAARLSKDTRKKLRRKEARLAEYGAVAYEHRARGARAAEIISALIRQKSERFAVGADFARCDMPALLQRLCDRDDDGAMELHAISAGGRIVAAYAGVTRGHRFSAMLNSFDQEAEIARCSPGDLLLHALMRDLVARGMTHFDLGAGEARYKNSVCDETIELCDALTPVSALGRVAAPMLSAYLRLKRRVKQTPALAGAYYRLRSARAA</sequence>
<gene>
    <name evidence="2" type="ORF">LMG27198_26890</name>
</gene>
<feature type="domain" description="BioF2-like acetyltransferase" evidence="1">
    <location>
        <begin position="176"/>
        <end position="319"/>
    </location>
</feature>
<protein>
    <recommendedName>
        <fullName evidence="1">BioF2-like acetyltransferase domain-containing protein</fullName>
    </recommendedName>
</protein>
<accession>A0A9W6LSN8</accession>
<dbReference type="Gene3D" id="3.40.630.30">
    <property type="match status" value="1"/>
</dbReference>
<dbReference type="AlphaFoldDB" id="A0A9W6LSN8"/>
<comment type="caution">
    <text evidence="2">The sequence shown here is derived from an EMBL/GenBank/DDBJ whole genome shotgun (WGS) entry which is preliminary data.</text>
</comment>
<dbReference type="Pfam" id="PF13480">
    <property type="entry name" value="Acetyltransf_6"/>
    <property type="match status" value="1"/>
</dbReference>
<name>A0A9W6LSN8_9HYPH</name>
<evidence type="ECO:0000313" key="3">
    <source>
        <dbReference type="Proteomes" id="UP001144323"/>
    </source>
</evidence>
<evidence type="ECO:0000259" key="1">
    <source>
        <dbReference type="Pfam" id="PF13480"/>
    </source>
</evidence>
<dbReference type="InterPro" id="IPR038740">
    <property type="entry name" value="BioF2-like_GNAT_dom"/>
</dbReference>
<dbReference type="EMBL" id="BSEC01000001">
    <property type="protein sequence ID" value="GLI93697.1"/>
    <property type="molecule type" value="Genomic_DNA"/>
</dbReference>